<proteinExistence type="predicted"/>
<accession>A0A3D9UF82</accession>
<evidence type="ECO:0000313" key="1">
    <source>
        <dbReference type="EMBL" id="REF24604.1"/>
    </source>
</evidence>
<gene>
    <name evidence="1" type="ORF">DFJ65_3389</name>
</gene>
<sequence>MHAEKMKLDAEMKEDLARAITTAVKADTRQDTTREYYGRVATDPALTLITLCDLAHFIIDDPDRLLDGTFTVLGKVIAPVEMDVPTFSRNKILRNLAPGALDGGIQKLAELMEEVPQVGEKPLSEYIDLKMASRVEGASMRVMPLAIYS</sequence>
<comment type="caution">
    <text evidence="1">The sequence shown here is derived from an EMBL/GenBank/DDBJ whole genome shotgun (WGS) entry which is preliminary data.</text>
</comment>
<keyword evidence="2" id="KW-1185">Reference proteome</keyword>
<name>A0A3D9UF82_9MICO</name>
<organism evidence="1 2">
    <name type="scientific">Calidifontibacter indicus</name>
    <dbReference type="NCBI Taxonomy" id="419650"/>
    <lineage>
        <taxon>Bacteria</taxon>
        <taxon>Bacillati</taxon>
        <taxon>Actinomycetota</taxon>
        <taxon>Actinomycetes</taxon>
        <taxon>Micrococcales</taxon>
        <taxon>Dermacoccaceae</taxon>
        <taxon>Calidifontibacter</taxon>
    </lineage>
</organism>
<dbReference type="EMBL" id="QTUA01000002">
    <property type="protein sequence ID" value="REF24604.1"/>
    <property type="molecule type" value="Genomic_DNA"/>
</dbReference>
<dbReference type="Proteomes" id="UP000256253">
    <property type="component" value="Unassembled WGS sequence"/>
</dbReference>
<protein>
    <submittedName>
        <fullName evidence="1">Uncharacterized protein</fullName>
    </submittedName>
</protein>
<reference evidence="1 2" key="1">
    <citation type="submission" date="2018-08" db="EMBL/GenBank/DDBJ databases">
        <title>Sequencing the genomes of 1000 actinobacteria strains.</title>
        <authorList>
            <person name="Klenk H.-P."/>
        </authorList>
    </citation>
    <scope>NUCLEOTIDE SEQUENCE [LARGE SCALE GENOMIC DNA]</scope>
    <source>
        <strain evidence="1 2">DSM 22967</strain>
    </source>
</reference>
<evidence type="ECO:0000313" key="2">
    <source>
        <dbReference type="Proteomes" id="UP000256253"/>
    </source>
</evidence>
<dbReference type="AlphaFoldDB" id="A0A3D9UF82"/>